<dbReference type="PANTHER" id="PTHR46890:SF48">
    <property type="entry name" value="RNA-DIRECTED DNA POLYMERASE"/>
    <property type="match status" value="1"/>
</dbReference>
<dbReference type="AlphaFoldDB" id="A0A2N9GPI1"/>
<dbReference type="PROSITE" id="PS50878">
    <property type="entry name" value="RT_POL"/>
    <property type="match status" value="1"/>
</dbReference>
<dbReference type="Gene3D" id="3.60.10.10">
    <property type="entry name" value="Endonuclease/exonuclease/phosphatase"/>
    <property type="match status" value="1"/>
</dbReference>
<evidence type="ECO:0000313" key="2">
    <source>
        <dbReference type="EMBL" id="SPD01552.1"/>
    </source>
</evidence>
<dbReference type="InterPro" id="IPR043502">
    <property type="entry name" value="DNA/RNA_pol_sf"/>
</dbReference>
<sequence length="468" mass="53931">MPWLVAGDFHEILKSTEKSGRLERHWYQMETFRQALSDCTLQDMGFQGNKYTWWNGRYGADCVYERLDRGVCTAEWKILFPFSQVRHVPFSNSDHDALIVAIKKSEPQVVRRPRMFRFENNWVHIDGCEKIVHDAWFLPQTGHLLFQVCQRIKACRMALLQWSHTIKRPTQKRVTQLRTICADLEQKCQNNPGDVVTIRNRSTARKNLNDLLAQEECYWHQRSRVSWLRDGDRNTGFFHASATQRHQKNKISGLRNAAGLLENTQADMSRIVESYFSDIFHTSHPQTIDQVVNNVESLITPAMNASLLQSYTSAEIREALFQMNPTKAPGPNGMNALFYQKFWHIIGNDVTSAILDFLQSGQMLKSINYTHIALIPKILAPDSMTHFRPISLCNVLYKIISKVLANRLKPILNHVISGSQSAFVPGRLITDNILVAFEALHYLKTKRKGRSTHMAVKLDMSKAYDRVE</sequence>
<dbReference type="InterPro" id="IPR000477">
    <property type="entry name" value="RT_dom"/>
</dbReference>
<dbReference type="PANTHER" id="PTHR46890">
    <property type="entry name" value="NON-LTR RETROLELEMENT REVERSE TRANSCRIPTASE-LIKE PROTEIN-RELATED"/>
    <property type="match status" value="1"/>
</dbReference>
<evidence type="ECO:0000259" key="1">
    <source>
        <dbReference type="PROSITE" id="PS50878"/>
    </source>
</evidence>
<feature type="domain" description="Reverse transcriptase" evidence="1">
    <location>
        <begin position="356"/>
        <end position="468"/>
    </location>
</feature>
<dbReference type="EMBL" id="OIVN01002212">
    <property type="protein sequence ID" value="SPD01552.1"/>
    <property type="molecule type" value="Genomic_DNA"/>
</dbReference>
<dbReference type="Pfam" id="PF00078">
    <property type="entry name" value="RVT_1"/>
    <property type="match status" value="1"/>
</dbReference>
<dbReference type="InterPro" id="IPR036691">
    <property type="entry name" value="Endo/exonu/phosph_ase_sf"/>
</dbReference>
<reference evidence="2" key="1">
    <citation type="submission" date="2018-02" db="EMBL/GenBank/DDBJ databases">
        <authorList>
            <person name="Cohen D.B."/>
            <person name="Kent A.D."/>
        </authorList>
    </citation>
    <scope>NUCLEOTIDE SEQUENCE</scope>
</reference>
<name>A0A2N9GPI1_FAGSY</name>
<organism evidence="2">
    <name type="scientific">Fagus sylvatica</name>
    <name type="common">Beechnut</name>
    <dbReference type="NCBI Taxonomy" id="28930"/>
    <lineage>
        <taxon>Eukaryota</taxon>
        <taxon>Viridiplantae</taxon>
        <taxon>Streptophyta</taxon>
        <taxon>Embryophyta</taxon>
        <taxon>Tracheophyta</taxon>
        <taxon>Spermatophyta</taxon>
        <taxon>Magnoliopsida</taxon>
        <taxon>eudicotyledons</taxon>
        <taxon>Gunneridae</taxon>
        <taxon>Pentapetalae</taxon>
        <taxon>rosids</taxon>
        <taxon>fabids</taxon>
        <taxon>Fagales</taxon>
        <taxon>Fagaceae</taxon>
        <taxon>Fagus</taxon>
    </lineage>
</organism>
<dbReference type="SUPFAM" id="SSF56219">
    <property type="entry name" value="DNase I-like"/>
    <property type="match status" value="1"/>
</dbReference>
<accession>A0A2N9GPI1</accession>
<protein>
    <recommendedName>
        <fullName evidence="1">Reverse transcriptase domain-containing protein</fullName>
    </recommendedName>
</protein>
<gene>
    <name evidence="2" type="ORF">FSB_LOCUS29434</name>
</gene>
<proteinExistence type="predicted"/>
<dbReference type="CDD" id="cd01650">
    <property type="entry name" value="RT_nLTR_like"/>
    <property type="match status" value="1"/>
</dbReference>
<dbReference type="InterPro" id="IPR052343">
    <property type="entry name" value="Retrotransposon-Effector_Assoc"/>
</dbReference>
<dbReference type="SUPFAM" id="SSF56672">
    <property type="entry name" value="DNA/RNA polymerases"/>
    <property type="match status" value="1"/>
</dbReference>